<organism evidence="1 2">
    <name type="scientific">Bauhinia variegata</name>
    <name type="common">Purple orchid tree</name>
    <name type="synonym">Phanera variegata</name>
    <dbReference type="NCBI Taxonomy" id="167791"/>
    <lineage>
        <taxon>Eukaryota</taxon>
        <taxon>Viridiplantae</taxon>
        <taxon>Streptophyta</taxon>
        <taxon>Embryophyta</taxon>
        <taxon>Tracheophyta</taxon>
        <taxon>Spermatophyta</taxon>
        <taxon>Magnoliopsida</taxon>
        <taxon>eudicotyledons</taxon>
        <taxon>Gunneridae</taxon>
        <taxon>Pentapetalae</taxon>
        <taxon>rosids</taxon>
        <taxon>fabids</taxon>
        <taxon>Fabales</taxon>
        <taxon>Fabaceae</taxon>
        <taxon>Cercidoideae</taxon>
        <taxon>Cercideae</taxon>
        <taxon>Bauhiniinae</taxon>
        <taxon>Bauhinia</taxon>
    </lineage>
</organism>
<name>A0ACB9Q150_BAUVA</name>
<dbReference type="Proteomes" id="UP000828941">
    <property type="component" value="Chromosome 2"/>
</dbReference>
<evidence type="ECO:0000313" key="1">
    <source>
        <dbReference type="EMBL" id="KAI4354468.1"/>
    </source>
</evidence>
<keyword evidence="2" id="KW-1185">Reference proteome</keyword>
<accession>A0ACB9Q150</accession>
<evidence type="ECO:0000313" key="2">
    <source>
        <dbReference type="Proteomes" id="UP000828941"/>
    </source>
</evidence>
<dbReference type="EMBL" id="CM039427">
    <property type="protein sequence ID" value="KAI4354468.1"/>
    <property type="molecule type" value="Genomic_DNA"/>
</dbReference>
<comment type="caution">
    <text evidence="1">The sequence shown here is derived from an EMBL/GenBank/DDBJ whole genome shotgun (WGS) entry which is preliminary data.</text>
</comment>
<gene>
    <name evidence="1" type="ORF">L6164_003328</name>
</gene>
<proteinExistence type="predicted"/>
<sequence>MEMEMKMGMRTELELPQQNNLKQKLAKVSIPREPSITWYESLFARIGETLRKEKEGRPTLTEEFKKKISELGGTNEIFIYQKALFATDLTQNHNRLSMPLKQIKTENFLEDHEITLLNKTNCYIEVSLLQPSLKVWKDDIYLARWDMHKHNNSGTCSMYILRGTWFRMAKANNLKVNDVIQVWSFRVQGKLWIALVKV</sequence>
<reference evidence="1 2" key="1">
    <citation type="journal article" date="2022" name="DNA Res.">
        <title>Chromosomal-level genome assembly of the orchid tree Bauhinia variegata (Leguminosae; Cercidoideae) supports the allotetraploid origin hypothesis of Bauhinia.</title>
        <authorList>
            <person name="Zhong Y."/>
            <person name="Chen Y."/>
            <person name="Zheng D."/>
            <person name="Pang J."/>
            <person name="Liu Y."/>
            <person name="Luo S."/>
            <person name="Meng S."/>
            <person name="Qian L."/>
            <person name="Wei D."/>
            <person name="Dai S."/>
            <person name="Zhou R."/>
        </authorList>
    </citation>
    <scope>NUCLEOTIDE SEQUENCE [LARGE SCALE GENOMIC DNA]</scope>
    <source>
        <strain evidence="1">BV-YZ2020</strain>
    </source>
</reference>
<protein>
    <submittedName>
        <fullName evidence="1">Uncharacterized protein</fullName>
    </submittedName>
</protein>